<evidence type="ECO:0000256" key="3">
    <source>
        <dbReference type="ARBA" id="ARBA00043952"/>
    </source>
</evidence>
<keyword evidence="5" id="KW-1185">Reference proteome</keyword>
<dbReference type="InterPro" id="IPR015943">
    <property type="entry name" value="WD40/YVTN_repeat-like_dom_sf"/>
</dbReference>
<dbReference type="PANTHER" id="PTHR46042">
    <property type="entry name" value="DIPHTHINE METHYLTRANSFERASE"/>
    <property type="match status" value="1"/>
</dbReference>
<evidence type="ECO:0000313" key="5">
    <source>
        <dbReference type="Proteomes" id="UP000316621"/>
    </source>
</evidence>
<evidence type="ECO:0008006" key="6">
    <source>
        <dbReference type="Google" id="ProtNLM"/>
    </source>
</evidence>
<dbReference type="OMA" id="FHHCNDS"/>
<keyword evidence="2" id="KW-0677">Repeat</keyword>
<organism evidence="4 5">
    <name type="scientific">Papaver somniferum</name>
    <name type="common">Opium poppy</name>
    <dbReference type="NCBI Taxonomy" id="3469"/>
    <lineage>
        <taxon>Eukaryota</taxon>
        <taxon>Viridiplantae</taxon>
        <taxon>Streptophyta</taxon>
        <taxon>Embryophyta</taxon>
        <taxon>Tracheophyta</taxon>
        <taxon>Spermatophyta</taxon>
        <taxon>Magnoliopsida</taxon>
        <taxon>Ranunculales</taxon>
        <taxon>Papaveraceae</taxon>
        <taxon>Papaveroideae</taxon>
        <taxon>Papaver</taxon>
    </lineage>
</organism>
<dbReference type="GO" id="GO:0017183">
    <property type="term" value="P:protein histidyl modification to diphthamide"/>
    <property type="evidence" value="ECO:0007669"/>
    <property type="project" value="TreeGrafter"/>
</dbReference>
<accession>A0A4Y7JK02</accession>
<dbReference type="EMBL" id="CM010719">
    <property type="protein sequence ID" value="RZC60876.1"/>
    <property type="molecule type" value="Genomic_DNA"/>
</dbReference>
<comment type="pathway">
    <text evidence="3">Protein modification.</text>
</comment>
<dbReference type="Gene3D" id="2.130.10.10">
    <property type="entry name" value="YVTN repeat-like/Quinoprotein amine dehydrogenase"/>
    <property type="match status" value="1"/>
</dbReference>
<dbReference type="PANTHER" id="PTHR46042:SF1">
    <property type="entry name" value="DIPHTHINE METHYLTRANSFERASE"/>
    <property type="match status" value="1"/>
</dbReference>
<evidence type="ECO:0000313" key="4">
    <source>
        <dbReference type="EMBL" id="RZC60876.1"/>
    </source>
</evidence>
<sequence length="179" mass="19193">MEIAHCYLEGNVDAVEFCPHELFHQVLAVSTYTLQEGDQPNRCGSISLFSVDADSNQLDTFHQVETSGIFDIKWTSVGASPLLAQADASGYVKLHSLGSGSNGSENGVEVLKEICGEMVSSSMCLCLDWNPSATSITVGLSDGSISVLTLAESQLRFNNHGKHMSMRSGLPVLTPNNQI</sequence>
<dbReference type="InterPro" id="IPR052415">
    <property type="entry name" value="Diphthine_MTase"/>
</dbReference>
<dbReference type="AlphaFoldDB" id="A0A4Y7JK02"/>
<proteinExistence type="predicted"/>
<dbReference type="Proteomes" id="UP000316621">
    <property type="component" value="Chromosome 5"/>
</dbReference>
<dbReference type="STRING" id="3469.A0A4Y7JK02"/>
<dbReference type="InterPro" id="IPR036322">
    <property type="entry name" value="WD40_repeat_dom_sf"/>
</dbReference>
<evidence type="ECO:0000256" key="1">
    <source>
        <dbReference type="ARBA" id="ARBA00022574"/>
    </source>
</evidence>
<keyword evidence="1" id="KW-0853">WD repeat</keyword>
<dbReference type="GO" id="GO:0005737">
    <property type="term" value="C:cytoplasm"/>
    <property type="evidence" value="ECO:0007669"/>
    <property type="project" value="TreeGrafter"/>
</dbReference>
<dbReference type="Gramene" id="RZC60876">
    <property type="protein sequence ID" value="RZC60876"/>
    <property type="gene ID" value="C5167_022665"/>
</dbReference>
<dbReference type="GO" id="GO:0061685">
    <property type="term" value="F:diphthine methylesterase activity"/>
    <property type="evidence" value="ECO:0007669"/>
    <property type="project" value="TreeGrafter"/>
</dbReference>
<reference evidence="4 5" key="1">
    <citation type="journal article" date="2018" name="Science">
        <title>The opium poppy genome and morphinan production.</title>
        <authorList>
            <person name="Guo L."/>
            <person name="Winzer T."/>
            <person name="Yang X."/>
            <person name="Li Y."/>
            <person name="Ning Z."/>
            <person name="He Z."/>
            <person name="Teodor R."/>
            <person name="Lu Y."/>
            <person name="Bowser T.A."/>
            <person name="Graham I.A."/>
            <person name="Ye K."/>
        </authorList>
    </citation>
    <scope>NUCLEOTIDE SEQUENCE [LARGE SCALE GENOMIC DNA]</scope>
    <source>
        <strain evidence="5">cv. HN1</strain>
        <tissue evidence="4">Leaves</tissue>
    </source>
</reference>
<dbReference type="SUPFAM" id="SSF50978">
    <property type="entry name" value="WD40 repeat-like"/>
    <property type="match status" value="1"/>
</dbReference>
<evidence type="ECO:0000256" key="2">
    <source>
        <dbReference type="ARBA" id="ARBA00022737"/>
    </source>
</evidence>
<gene>
    <name evidence="4" type="ORF">C5167_022665</name>
</gene>
<protein>
    <recommendedName>
        <fullName evidence="6">Anaphase-promoting complex subunit 4 WD40 domain-containing protein</fullName>
    </recommendedName>
</protein>
<name>A0A4Y7JK02_PAPSO</name>